<dbReference type="HOGENOM" id="CLU_2337296_0_0_1"/>
<reference evidence="3" key="1">
    <citation type="submission" date="2013-06" db="EMBL/GenBank/DDBJ databases">
        <authorList>
            <person name="Zhao Q."/>
        </authorList>
    </citation>
    <scope>NUCLEOTIDE SEQUENCE</scope>
    <source>
        <strain evidence="3">cv. W1943</strain>
    </source>
</reference>
<organism evidence="2 3">
    <name type="scientific">Oryza rufipogon</name>
    <name type="common">Brownbeard rice</name>
    <name type="synonym">Asian wild rice</name>
    <dbReference type="NCBI Taxonomy" id="4529"/>
    <lineage>
        <taxon>Eukaryota</taxon>
        <taxon>Viridiplantae</taxon>
        <taxon>Streptophyta</taxon>
        <taxon>Embryophyta</taxon>
        <taxon>Tracheophyta</taxon>
        <taxon>Spermatophyta</taxon>
        <taxon>Magnoliopsida</taxon>
        <taxon>Liliopsida</taxon>
        <taxon>Poales</taxon>
        <taxon>Poaceae</taxon>
        <taxon>BOP clade</taxon>
        <taxon>Oryzoideae</taxon>
        <taxon>Oryzeae</taxon>
        <taxon>Oryzinae</taxon>
        <taxon>Oryza</taxon>
    </lineage>
</organism>
<dbReference type="Proteomes" id="UP000008022">
    <property type="component" value="Unassembled WGS sequence"/>
</dbReference>
<sequence length="110" mass="11986">MGPPAVGLLPAGKLLGKRRERFEEAQSKARLSSLLLRRPALGSIPPTSASGRRLPSPAAGSSWPFQRSRSRVLNGQPPPLPGHRVIFIHPRGDLPGDSEAYCQYQVEEPR</sequence>
<evidence type="ECO:0000313" key="3">
    <source>
        <dbReference type="Proteomes" id="UP000008022"/>
    </source>
</evidence>
<protein>
    <submittedName>
        <fullName evidence="2">Uncharacterized protein</fullName>
    </submittedName>
</protein>
<evidence type="ECO:0000313" key="2">
    <source>
        <dbReference type="EnsemblPlants" id="ORUFI02G08650.1"/>
    </source>
</evidence>
<feature type="region of interest" description="Disordered" evidence="1">
    <location>
        <begin position="40"/>
        <end position="83"/>
    </location>
</feature>
<dbReference type="EnsemblPlants" id="ORUFI02G08650.1">
    <property type="protein sequence ID" value="ORUFI02G08650.1"/>
    <property type="gene ID" value="ORUFI02G08650"/>
</dbReference>
<feature type="compositionally biased region" description="Polar residues" evidence="1">
    <location>
        <begin position="63"/>
        <end position="73"/>
    </location>
</feature>
<dbReference type="AlphaFoldDB" id="A0A0E0NBP0"/>
<accession>A0A0E0NBP0</accession>
<name>A0A0E0NBP0_ORYRU</name>
<dbReference type="Gramene" id="ORUFI02G08650.1">
    <property type="protein sequence ID" value="ORUFI02G08650.1"/>
    <property type="gene ID" value="ORUFI02G08650"/>
</dbReference>
<proteinExistence type="predicted"/>
<keyword evidence="3" id="KW-1185">Reference proteome</keyword>
<reference evidence="2" key="2">
    <citation type="submission" date="2015-06" db="UniProtKB">
        <authorList>
            <consortium name="EnsemblPlants"/>
        </authorList>
    </citation>
    <scope>IDENTIFICATION</scope>
</reference>
<evidence type="ECO:0000256" key="1">
    <source>
        <dbReference type="SAM" id="MobiDB-lite"/>
    </source>
</evidence>